<organism evidence="2 3">
    <name type="scientific">Patellaria atrata CBS 101060</name>
    <dbReference type="NCBI Taxonomy" id="1346257"/>
    <lineage>
        <taxon>Eukaryota</taxon>
        <taxon>Fungi</taxon>
        <taxon>Dikarya</taxon>
        <taxon>Ascomycota</taxon>
        <taxon>Pezizomycotina</taxon>
        <taxon>Dothideomycetes</taxon>
        <taxon>Dothideomycetes incertae sedis</taxon>
        <taxon>Patellariales</taxon>
        <taxon>Patellariaceae</taxon>
        <taxon>Patellaria</taxon>
    </lineage>
</organism>
<dbReference type="EMBL" id="MU006094">
    <property type="protein sequence ID" value="KAF2839717.1"/>
    <property type="molecule type" value="Genomic_DNA"/>
</dbReference>
<evidence type="ECO:0000313" key="3">
    <source>
        <dbReference type="Proteomes" id="UP000799429"/>
    </source>
</evidence>
<accession>A0A9P4SBU6</accession>
<evidence type="ECO:0000256" key="1">
    <source>
        <dbReference type="SAM" id="SignalP"/>
    </source>
</evidence>
<proteinExistence type="predicted"/>
<feature type="chain" id="PRO_5040352064" evidence="1">
    <location>
        <begin position="19"/>
        <end position="101"/>
    </location>
</feature>
<dbReference type="Proteomes" id="UP000799429">
    <property type="component" value="Unassembled WGS sequence"/>
</dbReference>
<keyword evidence="3" id="KW-1185">Reference proteome</keyword>
<reference evidence="2" key="1">
    <citation type="journal article" date="2020" name="Stud. Mycol.">
        <title>101 Dothideomycetes genomes: a test case for predicting lifestyles and emergence of pathogens.</title>
        <authorList>
            <person name="Haridas S."/>
            <person name="Albert R."/>
            <person name="Binder M."/>
            <person name="Bloem J."/>
            <person name="Labutti K."/>
            <person name="Salamov A."/>
            <person name="Andreopoulos B."/>
            <person name="Baker S."/>
            <person name="Barry K."/>
            <person name="Bills G."/>
            <person name="Bluhm B."/>
            <person name="Cannon C."/>
            <person name="Castanera R."/>
            <person name="Culley D."/>
            <person name="Daum C."/>
            <person name="Ezra D."/>
            <person name="Gonzalez J."/>
            <person name="Henrissat B."/>
            <person name="Kuo A."/>
            <person name="Liang C."/>
            <person name="Lipzen A."/>
            <person name="Lutzoni F."/>
            <person name="Magnuson J."/>
            <person name="Mondo S."/>
            <person name="Nolan M."/>
            <person name="Ohm R."/>
            <person name="Pangilinan J."/>
            <person name="Park H.-J."/>
            <person name="Ramirez L."/>
            <person name="Alfaro M."/>
            <person name="Sun H."/>
            <person name="Tritt A."/>
            <person name="Yoshinaga Y."/>
            <person name="Zwiers L.-H."/>
            <person name="Turgeon B."/>
            <person name="Goodwin S."/>
            <person name="Spatafora J."/>
            <person name="Crous P."/>
            <person name="Grigoriev I."/>
        </authorList>
    </citation>
    <scope>NUCLEOTIDE SEQUENCE</scope>
    <source>
        <strain evidence="2">CBS 101060</strain>
    </source>
</reference>
<dbReference type="AlphaFoldDB" id="A0A9P4SBU6"/>
<name>A0A9P4SBU6_9PEZI</name>
<comment type="caution">
    <text evidence="2">The sequence shown here is derived from an EMBL/GenBank/DDBJ whole genome shotgun (WGS) entry which is preliminary data.</text>
</comment>
<keyword evidence="1" id="KW-0732">Signal</keyword>
<sequence>MKFSTVAIVLSTSAVALADNCRTGLNYCSQTLMNKGNYQAQLDQAAFDYNKSWMQYDQAQPGGGQGLLFTCRGGRNGLIEFVRNCPNGCIDAGDWTSDYCK</sequence>
<feature type="signal peptide" evidence="1">
    <location>
        <begin position="1"/>
        <end position="18"/>
    </location>
</feature>
<evidence type="ECO:0000313" key="2">
    <source>
        <dbReference type="EMBL" id="KAF2839717.1"/>
    </source>
</evidence>
<protein>
    <submittedName>
        <fullName evidence="2">Uncharacterized protein</fullName>
    </submittedName>
</protein>
<gene>
    <name evidence="2" type="ORF">M501DRAFT_1030919</name>
</gene>
<dbReference type="OrthoDB" id="4186099at2759"/>